<comment type="caution">
    <text evidence="1">The sequence shown here is derived from an EMBL/GenBank/DDBJ whole genome shotgun (WGS) entry which is preliminary data.</text>
</comment>
<protein>
    <submittedName>
        <fullName evidence="1">Uncharacterized protein</fullName>
    </submittedName>
</protein>
<name>A0A8H3XAF0_GIGMA</name>
<dbReference type="OrthoDB" id="2468047at2759"/>
<accession>A0A8H3XAF0</accession>
<organism evidence="1 2">
    <name type="scientific">Gigaspora margarita</name>
    <dbReference type="NCBI Taxonomy" id="4874"/>
    <lineage>
        <taxon>Eukaryota</taxon>
        <taxon>Fungi</taxon>
        <taxon>Fungi incertae sedis</taxon>
        <taxon>Mucoromycota</taxon>
        <taxon>Glomeromycotina</taxon>
        <taxon>Glomeromycetes</taxon>
        <taxon>Diversisporales</taxon>
        <taxon>Gigasporaceae</taxon>
        <taxon>Gigaspora</taxon>
    </lineage>
</organism>
<evidence type="ECO:0000313" key="1">
    <source>
        <dbReference type="EMBL" id="KAF0428413.1"/>
    </source>
</evidence>
<evidence type="ECO:0000313" key="2">
    <source>
        <dbReference type="Proteomes" id="UP000439903"/>
    </source>
</evidence>
<sequence length="207" mass="24443">MSQVGYCYRNGIGTTIDMKQANYWFQMEKSKFHEIIRSEYNDLDIDDEIKELLDNDKYQLSWIPYDFENIEVIGKENSGDLDETNKQFLNIANDIYNKLGVLIKSIEYSCNSEIKKQLLCGDEDFIMLVNCFKFLKSTITQFFGDDIIINFKFDEWIKNLEISGDLDETKKQFLDKNSYSKESNDDHKYKSKYIQKDSNSLLIQLPE</sequence>
<dbReference type="Proteomes" id="UP000439903">
    <property type="component" value="Unassembled WGS sequence"/>
</dbReference>
<reference evidence="1 2" key="1">
    <citation type="journal article" date="2019" name="Environ. Microbiol.">
        <title>At the nexus of three kingdoms: the genome of the mycorrhizal fungus Gigaspora margarita provides insights into plant, endobacterial and fungal interactions.</title>
        <authorList>
            <person name="Venice F."/>
            <person name="Ghignone S."/>
            <person name="Salvioli di Fossalunga A."/>
            <person name="Amselem J."/>
            <person name="Novero M."/>
            <person name="Xianan X."/>
            <person name="Sedzielewska Toro K."/>
            <person name="Morin E."/>
            <person name="Lipzen A."/>
            <person name="Grigoriev I.V."/>
            <person name="Henrissat B."/>
            <person name="Martin F.M."/>
            <person name="Bonfante P."/>
        </authorList>
    </citation>
    <scope>NUCLEOTIDE SEQUENCE [LARGE SCALE GENOMIC DNA]</scope>
    <source>
        <strain evidence="1 2">BEG34</strain>
    </source>
</reference>
<proteinExistence type="predicted"/>
<gene>
    <name evidence="1" type="ORF">F8M41_005865</name>
</gene>
<keyword evidence="2" id="KW-1185">Reference proteome</keyword>
<dbReference type="EMBL" id="WTPW01001567">
    <property type="protein sequence ID" value="KAF0428413.1"/>
    <property type="molecule type" value="Genomic_DNA"/>
</dbReference>
<dbReference type="AlphaFoldDB" id="A0A8H3XAF0"/>